<evidence type="ECO:0000313" key="2">
    <source>
        <dbReference type="EMBL" id="AMD87329.1"/>
    </source>
</evidence>
<dbReference type="PANTHER" id="PTHR48098">
    <property type="entry name" value="ENTEROCHELIN ESTERASE-RELATED"/>
    <property type="match status" value="1"/>
</dbReference>
<keyword evidence="3" id="KW-1185">Reference proteome</keyword>
<dbReference type="EMBL" id="CP014228">
    <property type="protein sequence ID" value="AMD87329.1"/>
    <property type="molecule type" value="Genomic_DNA"/>
</dbReference>
<dbReference type="Gene3D" id="3.40.50.1820">
    <property type="entry name" value="alpha/beta hydrolase"/>
    <property type="match status" value="1"/>
</dbReference>
<evidence type="ECO:0000256" key="1">
    <source>
        <dbReference type="SAM" id="MobiDB-lite"/>
    </source>
</evidence>
<dbReference type="InterPro" id="IPR029058">
    <property type="entry name" value="AB_hydrolase_fold"/>
</dbReference>
<protein>
    <recommendedName>
        <fullName evidence="4">Esterase</fullName>
    </recommendedName>
</protein>
<name>A0A0X8JEU1_ACTRD</name>
<dbReference type="AlphaFoldDB" id="A0A0X8JEU1"/>
<dbReference type="SUPFAM" id="SSF53474">
    <property type="entry name" value="alpha/beta-Hydrolases"/>
    <property type="match status" value="1"/>
</dbReference>
<dbReference type="Pfam" id="PF00756">
    <property type="entry name" value="Esterase"/>
    <property type="match status" value="1"/>
</dbReference>
<dbReference type="Proteomes" id="UP000065220">
    <property type="component" value="Chromosome"/>
</dbReference>
<feature type="region of interest" description="Disordered" evidence="1">
    <location>
        <begin position="13"/>
        <end position="59"/>
    </location>
</feature>
<proteinExistence type="predicted"/>
<evidence type="ECO:0008006" key="4">
    <source>
        <dbReference type="Google" id="ProtNLM"/>
    </source>
</evidence>
<dbReference type="InterPro" id="IPR000801">
    <property type="entry name" value="Esterase-like"/>
</dbReference>
<dbReference type="PANTHER" id="PTHR48098:SF1">
    <property type="entry name" value="DIACYLGLYCEROL ACYLTRANSFERASE_MYCOLYLTRANSFERASE AG85A"/>
    <property type="match status" value="1"/>
</dbReference>
<dbReference type="KEGG" id="ard:AXF14_06705"/>
<organism evidence="2 3">
    <name type="scientific">Actinomyces radicidentis</name>
    <dbReference type="NCBI Taxonomy" id="111015"/>
    <lineage>
        <taxon>Bacteria</taxon>
        <taxon>Bacillati</taxon>
        <taxon>Actinomycetota</taxon>
        <taxon>Actinomycetes</taxon>
        <taxon>Actinomycetales</taxon>
        <taxon>Actinomycetaceae</taxon>
        <taxon>Actinomyces</taxon>
    </lineage>
</organism>
<sequence>MGRVLSVRVPASAPAGLRPLSPRPARLYLPPAHPDPEIRPGSGEGSAPSGGADGSGLPVLVLMSGQPGSPEDWVTRGGLVETMDALAALYDGIAPIVLVVDQLGSPWRNPLGSDTPRGGAAATYLEEDVPSWLRGHTAATADPARWAIGGVSNGATCALQVIARRRGPFRTFLAMSAQEHPCLEPPALTVPVGFGGDRVAFETNDPLSLWAAARPGAYDGVAGVLSAGRSDRRYAPAAPVLARAAGAAGIEVSTRTYTGGHEWSVWSRALADQAGWLAGRLGLGA</sequence>
<dbReference type="GO" id="GO:0016747">
    <property type="term" value="F:acyltransferase activity, transferring groups other than amino-acyl groups"/>
    <property type="evidence" value="ECO:0007669"/>
    <property type="project" value="TreeGrafter"/>
</dbReference>
<gene>
    <name evidence="2" type="ORF">AXF14_06705</name>
</gene>
<reference evidence="3" key="1">
    <citation type="submission" date="2016-02" db="EMBL/GenBank/DDBJ databases">
        <authorList>
            <person name="Holder M.E."/>
            <person name="Ajami N.J."/>
            <person name="Petrosino J.F."/>
        </authorList>
    </citation>
    <scope>NUCLEOTIDE SEQUENCE [LARGE SCALE GENOMIC DNA]</scope>
    <source>
        <strain evidence="3">CCUG 36733</strain>
    </source>
</reference>
<accession>A0A0X8JEU1</accession>
<dbReference type="STRING" id="111015.AXF14_06705"/>
<dbReference type="InterPro" id="IPR050583">
    <property type="entry name" value="Mycobacterial_A85_antigen"/>
</dbReference>
<evidence type="ECO:0000313" key="3">
    <source>
        <dbReference type="Proteomes" id="UP000065220"/>
    </source>
</evidence>